<accession>A0A6S6M3D5</accession>
<dbReference type="GO" id="GO:0003729">
    <property type="term" value="F:mRNA binding"/>
    <property type="evidence" value="ECO:0007669"/>
    <property type="project" value="InterPro"/>
</dbReference>
<name>A0A6S6M3D5_9BACT</name>
<dbReference type="KEGG" id="gbn:GEOBRER4_12160"/>
<organism evidence="1 2">
    <name type="scientific">Citrifermentans bremense</name>
    <dbReference type="NCBI Taxonomy" id="60035"/>
    <lineage>
        <taxon>Bacteria</taxon>
        <taxon>Pseudomonadati</taxon>
        <taxon>Thermodesulfobacteriota</taxon>
        <taxon>Desulfuromonadia</taxon>
        <taxon>Geobacterales</taxon>
        <taxon>Geobacteraceae</taxon>
        <taxon>Citrifermentans</taxon>
    </lineage>
</organism>
<protein>
    <recommendedName>
        <fullName evidence="3">Type II toxin-antitoxin system HicA family toxin</fullName>
    </recommendedName>
</protein>
<keyword evidence="2" id="KW-1185">Reference proteome</keyword>
<evidence type="ECO:0000313" key="2">
    <source>
        <dbReference type="Proteomes" id="UP000515472"/>
    </source>
</evidence>
<dbReference type="EMBL" id="AP023213">
    <property type="protein sequence ID" value="BCG46466.1"/>
    <property type="molecule type" value="Genomic_DNA"/>
</dbReference>
<evidence type="ECO:0000313" key="1">
    <source>
        <dbReference type="EMBL" id="BCG46466.1"/>
    </source>
</evidence>
<dbReference type="InterPro" id="IPR012933">
    <property type="entry name" value="HicA_mRNA_interferase"/>
</dbReference>
<dbReference type="AlphaFoldDB" id="A0A6S6M3D5"/>
<dbReference type="Pfam" id="PF07927">
    <property type="entry name" value="HicA_toxin"/>
    <property type="match status" value="1"/>
</dbReference>
<dbReference type="Proteomes" id="UP000515472">
    <property type="component" value="Chromosome"/>
</dbReference>
<evidence type="ECO:0008006" key="3">
    <source>
        <dbReference type="Google" id="ProtNLM"/>
    </source>
</evidence>
<dbReference type="RefSeq" id="WP_185244668.1">
    <property type="nucleotide sequence ID" value="NZ_AP023213.1"/>
</dbReference>
<gene>
    <name evidence="1" type="ORF">GEOBRER4_n1262</name>
</gene>
<proteinExistence type="predicted"/>
<sequence length="82" mass="9570">MSRYEKLLKRLKAKPKDFTWSEATSLLQHFEFELLKGDGSRRKFYHKAKKVLITVHKPHPGNILKEYVIDLIITGLEDGGFL</sequence>
<reference evidence="1 2" key="1">
    <citation type="submission" date="2020-06" db="EMBL/GenBank/DDBJ databases">
        <title>Interaction of electrochemicaly active bacteria, Geobacter bremensis R4 on different carbon anode.</title>
        <authorList>
            <person name="Meng L."/>
            <person name="Yoshida N."/>
        </authorList>
    </citation>
    <scope>NUCLEOTIDE SEQUENCE [LARGE SCALE GENOMIC DNA]</scope>
    <source>
        <strain evidence="1 2">R4</strain>
    </source>
</reference>